<comment type="caution">
    <text evidence="2">The sequence shown here is derived from an EMBL/GenBank/DDBJ whole genome shotgun (WGS) entry which is preliminary data.</text>
</comment>
<dbReference type="EMBL" id="JACJVR010000097">
    <property type="protein sequence ID" value="MBB6694533.1"/>
    <property type="molecule type" value="Genomic_DNA"/>
</dbReference>
<name>A0A841U8E9_9BACL</name>
<dbReference type="Proteomes" id="UP000553776">
    <property type="component" value="Unassembled WGS sequence"/>
</dbReference>
<accession>A0A841U8E9</accession>
<protein>
    <submittedName>
        <fullName evidence="2">Uncharacterized protein</fullName>
    </submittedName>
</protein>
<proteinExistence type="predicted"/>
<sequence>MSGSSDSDKGRGRGGRELERTGFQEGSAYGGSYDLQTDFVMVYGIGPTMPERIRQWKEAGYVVHLMTGVTWGDYGDYLDGRFDGRSHWDEAQTYKDGERIIHGTSAHIPYMIPTLSYANFLIERIRPAVDAGVEAIHLEEPEIWVEDGYSEAFKREWRIYYGEDWQAPHGSEDAQYRASKLKAYLYARCLDRVCSALKEYSLVRHGRPLRFYVPTHSLVNYTQWRIVSPESRLLDIPSVDGYIAQVWTGTSRTANVYEGRRAERTFETAFLEYGIMQELARGSGRRMWFLHDPIEDDPKRDWGDYKANYLKTLVASLLHPEVSRYEAAPWPRRIFEGKYAGEDGVKRGIPGEYATLLLTLMHTLGNMDQPLPEGAETGPRAGVLLADSAMFQRMRIGKETAGFLLKYDGTNEVEITDEDALELLDFSDFYGLTLPLVKHGLAVRPVQLDNVRRYPGYLDDYRLLVLSYEFMKPEHPDLHGSLAQWVRDGGVLVYVGDDADPYHGVREWWNTGSRRRYGSPREHLFEGLGVPADAPEGVTRVGKGALLYMRAAPRELARSREGAERLRKAVSEGLKLYGGGGGGGASEAWEPSNAFVLRRGPYVISAVMDESAHERPLTLSGLYVNLFEAELPIVREITVRPGEQSLLYDLEAADARGEGIVAASSRIEEYEERDGRISFVARGPTGMQAVCRLRCPFEPSSAVAEFGDTVDAGTWPLQLEWDAPTRTALIRYEHRPGGIRIVIDSKA</sequence>
<evidence type="ECO:0000313" key="3">
    <source>
        <dbReference type="Proteomes" id="UP000553776"/>
    </source>
</evidence>
<feature type="compositionally biased region" description="Basic and acidic residues" evidence="1">
    <location>
        <begin position="1"/>
        <end position="22"/>
    </location>
</feature>
<evidence type="ECO:0000256" key="1">
    <source>
        <dbReference type="SAM" id="MobiDB-lite"/>
    </source>
</evidence>
<feature type="region of interest" description="Disordered" evidence="1">
    <location>
        <begin position="1"/>
        <end position="25"/>
    </location>
</feature>
<organism evidence="2 3">
    <name type="scientific">Cohnella xylanilytica</name>
    <dbReference type="NCBI Taxonomy" id="557555"/>
    <lineage>
        <taxon>Bacteria</taxon>
        <taxon>Bacillati</taxon>
        <taxon>Bacillota</taxon>
        <taxon>Bacilli</taxon>
        <taxon>Bacillales</taxon>
        <taxon>Paenibacillaceae</taxon>
        <taxon>Cohnella</taxon>
    </lineage>
</organism>
<reference evidence="2 3" key="1">
    <citation type="submission" date="2020-08" db="EMBL/GenBank/DDBJ databases">
        <title>Cohnella phylogeny.</title>
        <authorList>
            <person name="Dunlap C."/>
        </authorList>
    </citation>
    <scope>NUCLEOTIDE SEQUENCE [LARGE SCALE GENOMIC DNA]</scope>
    <source>
        <strain evidence="2 3">DSM 25239</strain>
    </source>
</reference>
<evidence type="ECO:0000313" key="2">
    <source>
        <dbReference type="EMBL" id="MBB6694533.1"/>
    </source>
</evidence>
<gene>
    <name evidence="2" type="ORF">H7B90_24360</name>
</gene>
<dbReference type="RefSeq" id="WP_185138499.1">
    <property type="nucleotide sequence ID" value="NZ_JACJVR010000097.1"/>
</dbReference>
<dbReference type="AlphaFoldDB" id="A0A841U8E9"/>
<keyword evidence="3" id="KW-1185">Reference proteome</keyword>